<dbReference type="KEGG" id="paby:Ga0080574_TMP3078"/>
<sequence>MLELGGNTQAPTGDLIKEVSEANFMAEVVEKSQEVPVIVDFWAPWCGPCKQLGPALEEAVKAAKGAVVMAKVNVDENQMIAGQLRIQSIPTVYAFWQGQPVDGFQGALPGSELKAFIDRVVQAAGGEAGGGGLDDAIEAAEEMLEQGAATDAAQTFAAILGEEPENARAYGGFVRAHIAMEDLDQAEAILNGAPIAISKSPELEAAHAQLELAKQAADAGPVGDLMAKVEADPDDHQARFDLAQALYAGGDAEGAVAQLLELFRRDREWNDGAAKAQLFTIFEALKPNDPVVLNGRRKLSSMIFA</sequence>
<dbReference type="InterPro" id="IPR013766">
    <property type="entry name" value="Thioredoxin_domain"/>
</dbReference>
<evidence type="ECO:0000259" key="7">
    <source>
        <dbReference type="PROSITE" id="PS51352"/>
    </source>
</evidence>
<dbReference type="Proteomes" id="UP000187059">
    <property type="component" value="Chromosome"/>
</dbReference>
<dbReference type="Gene3D" id="1.25.40.10">
    <property type="entry name" value="Tetratricopeptide repeat domain"/>
    <property type="match status" value="2"/>
</dbReference>
<keyword evidence="4" id="KW-1015">Disulfide bond</keyword>
<dbReference type="OrthoDB" id="9790390at2"/>
<protein>
    <recommendedName>
        <fullName evidence="6">Thioredoxin</fullName>
    </recommendedName>
</protein>
<accession>A0A1P8UVJ7</accession>
<keyword evidence="2" id="KW-0813">Transport</keyword>
<dbReference type="EMBL" id="CP015093">
    <property type="protein sequence ID" value="APZ53412.1"/>
    <property type="molecule type" value="Genomic_DNA"/>
</dbReference>
<dbReference type="GO" id="GO:0045454">
    <property type="term" value="P:cell redox homeostasis"/>
    <property type="evidence" value="ECO:0007669"/>
    <property type="project" value="TreeGrafter"/>
</dbReference>
<dbReference type="InterPro" id="IPR036249">
    <property type="entry name" value="Thioredoxin-like_sf"/>
</dbReference>
<dbReference type="Pfam" id="PF14559">
    <property type="entry name" value="TPR_19"/>
    <property type="match status" value="1"/>
</dbReference>
<name>A0A1P8UVJ7_9RHOB</name>
<dbReference type="Gene3D" id="3.40.30.10">
    <property type="entry name" value="Glutaredoxin"/>
    <property type="match status" value="1"/>
</dbReference>
<comment type="similarity">
    <text evidence="1">Belongs to the thioredoxin family.</text>
</comment>
<dbReference type="Pfam" id="PF00085">
    <property type="entry name" value="Thioredoxin"/>
    <property type="match status" value="1"/>
</dbReference>
<evidence type="ECO:0000256" key="4">
    <source>
        <dbReference type="ARBA" id="ARBA00023157"/>
    </source>
</evidence>
<dbReference type="PROSITE" id="PS00194">
    <property type="entry name" value="THIOREDOXIN_1"/>
    <property type="match status" value="1"/>
</dbReference>
<dbReference type="InterPro" id="IPR011990">
    <property type="entry name" value="TPR-like_helical_dom_sf"/>
</dbReference>
<keyword evidence="9" id="KW-1185">Reference proteome</keyword>
<dbReference type="PROSITE" id="PS51352">
    <property type="entry name" value="THIOREDOXIN_2"/>
    <property type="match status" value="1"/>
</dbReference>
<dbReference type="PANTHER" id="PTHR45663:SF11">
    <property type="entry name" value="GEO12009P1"/>
    <property type="match status" value="1"/>
</dbReference>
<gene>
    <name evidence="8" type="ORF">Ga0080574_TMP3078</name>
</gene>
<dbReference type="AlphaFoldDB" id="A0A1P8UVJ7"/>
<dbReference type="Pfam" id="PF14561">
    <property type="entry name" value="TPR_20"/>
    <property type="match status" value="1"/>
</dbReference>
<keyword evidence="5" id="KW-0676">Redox-active center</keyword>
<proteinExistence type="inferred from homology"/>
<dbReference type="GO" id="GO:0015035">
    <property type="term" value="F:protein-disulfide reductase activity"/>
    <property type="evidence" value="ECO:0007669"/>
    <property type="project" value="UniProtKB-UniRule"/>
</dbReference>
<keyword evidence="3" id="KW-0249">Electron transport</keyword>
<evidence type="ECO:0000256" key="5">
    <source>
        <dbReference type="ARBA" id="ARBA00023284"/>
    </source>
</evidence>
<dbReference type="GO" id="GO:0005829">
    <property type="term" value="C:cytosol"/>
    <property type="evidence" value="ECO:0007669"/>
    <property type="project" value="TreeGrafter"/>
</dbReference>
<dbReference type="GO" id="GO:0006950">
    <property type="term" value="P:response to stress"/>
    <property type="evidence" value="ECO:0007669"/>
    <property type="project" value="UniProtKB-ARBA"/>
</dbReference>
<dbReference type="PRINTS" id="PR00421">
    <property type="entry name" value="THIOREDOXIN"/>
</dbReference>
<dbReference type="STRING" id="1250539.Ga0080574_TMP3078"/>
<evidence type="ECO:0000256" key="2">
    <source>
        <dbReference type="ARBA" id="ARBA00022448"/>
    </source>
</evidence>
<dbReference type="SUPFAM" id="SSF52833">
    <property type="entry name" value="Thioredoxin-like"/>
    <property type="match status" value="1"/>
</dbReference>
<dbReference type="CDD" id="cd02956">
    <property type="entry name" value="ybbN"/>
    <property type="match status" value="1"/>
</dbReference>
<evidence type="ECO:0000313" key="9">
    <source>
        <dbReference type="Proteomes" id="UP000187059"/>
    </source>
</evidence>
<evidence type="ECO:0000256" key="6">
    <source>
        <dbReference type="NCBIfam" id="TIGR01068"/>
    </source>
</evidence>
<organism evidence="8 9">
    <name type="scientific">Salipiger abyssi</name>
    <dbReference type="NCBI Taxonomy" id="1250539"/>
    <lineage>
        <taxon>Bacteria</taxon>
        <taxon>Pseudomonadati</taxon>
        <taxon>Pseudomonadota</taxon>
        <taxon>Alphaproteobacteria</taxon>
        <taxon>Rhodobacterales</taxon>
        <taxon>Roseobacteraceae</taxon>
        <taxon>Salipiger</taxon>
    </lineage>
</organism>
<evidence type="ECO:0000313" key="8">
    <source>
        <dbReference type="EMBL" id="APZ53412.1"/>
    </source>
</evidence>
<dbReference type="NCBIfam" id="TIGR01068">
    <property type="entry name" value="thioredoxin"/>
    <property type="match status" value="1"/>
</dbReference>
<evidence type="ECO:0000256" key="3">
    <source>
        <dbReference type="ARBA" id="ARBA00022982"/>
    </source>
</evidence>
<dbReference type="SUPFAM" id="SSF48452">
    <property type="entry name" value="TPR-like"/>
    <property type="match status" value="1"/>
</dbReference>
<dbReference type="PANTHER" id="PTHR45663">
    <property type="entry name" value="GEO12009P1"/>
    <property type="match status" value="1"/>
</dbReference>
<feature type="domain" description="Thioredoxin" evidence="7">
    <location>
        <begin position="4"/>
        <end position="122"/>
    </location>
</feature>
<reference evidence="8 9" key="1">
    <citation type="submission" date="2016-04" db="EMBL/GenBank/DDBJ databases">
        <title>Deep-sea bacteria in the southern Pacific.</title>
        <authorList>
            <person name="Tang K."/>
        </authorList>
    </citation>
    <scope>NUCLEOTIDE SEQUENCE [LARGE SCALE GENOMIC DNA]</scope>
    <source>
        <strain evidence="8 9">JLT2014</strain>
    </source>
</reference>
<dbReference type="FunFam" id="3.40.30.10:FF:000001">
    <property type="entry name" value="Thioredoxin"/>
    <property type="match status" value="1"/>
</dbReference>
<dbReference type="InterPro" id="IPR017937">
    <property type="entry name" value="Thioredoxin_CS"/>
</dbReference>
<evidence type="ECO:0000256" key="1">
    <source>
        <dbReference type="ARBA" id="ARBA00008987"/>
    </source>
</evidence>
<dbReference type="RefSeq" id="WP_076701520.1">
    <property type="nucleotide sequence ID" value="NZ_CP015093.1"/>
</dbReference>
<dbReference type="InterPro" id="IPR005746">
    <property type="entry name" value="Thioredoxin"/>
</dbReference>